<protein>
    <submittedName>
        <fullName evidence="2">Uncharacterized protein</fullName>
    </submittedName>
</protein>
<gene>
    <name evidence="2" type="ORF">PGTUg99_025752</name>
</gene>
<proteinExistence type="predicted"/>
<accession>A0A5B0MHG9</accession>
<dbReference type="EMBL" id="VDEP01000472">
    <property type="protein sequence ID" value="KAA1075569.1"/>
    <property type="molecule type" value="Genomic_DNA"/>
</dbReference>
<feature type="region of interest" description="Disordered" evidence="1">
    <location>
        <begin position="30"/>
        <end position="63"/>
    </location>
</feature>
<evidence type="ECO:0000313" key="2">
    <source>
        <dbReference type="EMBL" id="KAA1075569.1"/>
    </source>
</evidence>
<organism evidence="2 3">
    <name type="scientific">Puccinia graminis f. sp. tritici</name>
    <dbReference type="NCBI Taxonomy" id="56615"/>
    <lineage>
        <taxon>Eukaryota</taxon>
        <taxon>Fungi</taxon>
        <taxon>Dikarya</taxon>
        <taxon>Basidiomycota</taxon>
        <taxon>Pucciniomycotina</taxon>
        <taxon>Pucciniomycetes</taxon>
        <taxon>Pucciniales</taxon>
        <taxon>Pucciniaceae</taxon>
        <taxon>Puccinia</taxon>
    </lineage>
</organism>
<name>A0A5B0MHG9_PUCGR</name>
<evidence type="ECO:0000256" key="1">
    <source>
        <dbReference type="SAM" id="MobiDB-lite"/>
    </source>
</evidence>
<reference evidence="2 3" key="1">
    <citation type="submission" date="2019-05" db="EMBL/GenBank/DDBJ databases">
        <title>Emergence of the Ug99 lineage of the wheat stem rust pathogen through somatic hybridization.</title>
        <authorList>
            <person name="Li F."/>
            <person name="Upadhyaya N.M."/>
            <person name="Sperschneider J."/>
            <person name="Matny O."/>
            <person name="Nguyen-Phuc H."/>
            <person name="Mago R."/>
            <person name="Raley C."/>
            <person name="Miller M.E."/>
            <person name="Silverstein K.A.T."/>
            <person name="Henningsen E."/>
            <person name="Hirsch C.D."/>
            <person name="Visser B."/>
            <person name="Pretorius Z.A."/>
            <person name="Steffenson B.J."/>
            <person name="Schwessinger B."/>
            <person name="Dodds P.N."/>
            <person name="Figueroa M."/>
        </authorList>
    </citation>
    <scope>NUCLEOTIDE SEQUENCE [LARGE SCALE GENOMIC DNA]</scope>
    <source>
        <strain evidence="2 3">Ug99</strain>
    </source>
</reference>
<dbReference type="Proteomes" id="UP000325313">
    <property type="component" value="Unassembled WGS sequence"/>
</dbReference>
<dbReference type="AlphaFoldDB" id="A0A5B0MHG9"/>
<sequence length="225" mass="25091">MFLLGLMMMQMDLKHCPLPPSADHTVGYAAQPSETSRRIGYPEIGQRSAKDTSASPPPPPTDYIHPTLHRSTRKFKSHSQPANLSAGSERLTFQKMKLATIGWAVGLTVLYTAISSANDGFQCARCFLLTAKPATFPGQIERDSIAPCGKDLGNHLICQANREKLFFYCTPCKEWTRANVPKTFNNRGECHHDNKEVFVPPDRTPKQPPPYFNFMGVEDDYPSTS</sequence>
<evidence type="ECO:0000313" key="3">
    <source>
        <dbReference type="Proteomes" id="UP000325313"/>
    </source>
</evidence>
<comment type="caution">
    <text evidence="2">The sequence shown here is derived from an EMBL/GenBank/DDBJ whole genome shotgun (WGS) entry which is preliminary data.</text>
</comment>